<evidence type="ECO:0000313" key="2">
    <source>
        <dbReference type="EMBL" id="MDJ1130065.1"/>
    </source>
</evidence>
<reference evidence="2" key="1">
    <citation type="submission" date="2023-05" db="EMBL/GenBank/DDBJ databases">
        <title>[olsenella] sp. nov., isolated from a pig farm feces dump.</title>
        <authorList>
            <person name="Chang Y.-H."/>
        </authorList>
    </citation>
    <scope>NUCLEOTIDE SEQUENCE</scope>
    <source>
        <strain evidence="2">YH-ols2217</strain>
    </source>
</reference>
<evidence type="ECO:0000313" key="3">
    <source>
        <dbReference type="Proteomes" id="UP001431693"/>
    </source>
</evidence>
<feature type="compositionally biased region" description="Basic and acidic residues" evidence="1">
    <location>
        <begin position="17"/>
        <end position="64"/>
    </location>
</feature>
<accession>A0ABT6ZLY1</accession>
<protein>
    <submittedName>
        <fullName evidence="2">Uncharacterized protein</fullName>
    </submittedName>
</protein>
<comment type="caution">
    <text evidence="2">The sequence shown here is derived from an EMBL/GenBank/DDBJ whole genome shotgun (WGS) entry which is preliminary data.</text>
</comment>
<gene>
    <name evidence="2" type="ORF">QJ043_08250</name>
</gene>
<name>A0ABT6ZLY1_9ACTN</name>
<evidence type="ECO:0000256" key="1">
    <source>
        <dbReference type="SAM" id="MobiDB-lite"/>
    </source>
</evidence>
<sequence length="72" mass="8415">MARIYDEPLNNRSGIGGKEEMQREHSVRTMHDQEEKHECERFEGVEEQRLEDVREADEAKRELAEEAGTDAL</sequence>
<proteinExistence type="predicted"/>
<keyword evidence="3" id="KW-1185">Reference proteome</keyword>
<feature type="region of interest" description="Disordered" evidence="1">
    <location>
        <begin position="1"/>
        <end position="72"/>
    </location>
</feature>
<dbReference type="EMBL" id="JASJEX010000004">
    <property type="protein sequence ID" value="MDJ1130065.1"/>
    <property type="molecule type" value="Genomic_DNA"/>
</dbReference>
<organism evidence="2 3">
    <name type="scientific">Kribbibacterium absianum</name>
    <dbReference type="NCBI Taxonomy" id="3044210"/>
    <lineage>
        <taxon>Bacteria</taxon>
        <taxon>Bacillati</taxon>
        <taxon>Actinomycetota</taxon>
        <taxon>Coriobacteriia</taxon>
        <taxon>Coriobacteriales</taxon>
        <taxon>Kribbibacteriaceae</taxon>
        <taxon>Kribbibacterium</taxon>
    </lineage>
</organism>
<dbReference type="Proteomes" id="UP001431693">
    <property type="component" value="Unassembled WGS sequence"/>
</dbReference>
<dbReference type="RefSeq" id="WP_283713220.1">
    <property type="nucleotide sequence ID" value="NZ_JASJEW010000003.1"/>
</dbReference>